<evidence type="ECO:0000313" key="2">
    <source>
        <dbReference type="Proteomes" id="UP001057134"/>
    </source>
</evidence>
<dbReference type="SUPFAM" id="SSF52540">
    <property type="entry name" value="P-loop containing nucleoside triphosphate hydrolases"/>
    <property type="match status" value="1"/>
</dbReference>
<gene>
    <name evidence="1" type="ORF">SK3146_04677</name>
</gene>
<dbReference type="Pfam" id="PF14236">
    <property type="entry name" value="DruA"/>
    <property type="match status" value="2"/>
</dbReference>
<dbReference type="EMBL" id="CP027059">
    <property type="protein sequence ID" value="UQZ85388.1"/>
    <property type="molecule type" value="Genomic_DNA"/>
</dbReference>
<reference evidence="1" key="1">
    <citation type="submission" date="2018-02" db="EMBL/GenBank/DDBJ databases">
        <authorList>
            <person name="Kim S.-K."/>
            <person name="Jung H.-I."/>
            <person name="Lee S.-W."/>
        </authorList>
    </citation>
    <scope>NUCLEOTIDE SEQUENCE</scope>
    <source>
        <strain evidence="1">SK3146</strain>
    </source>
</reference>
<dbReference type="InterPro" id="IPR027417">
    <property type="entry name" value="P-loop_NTPase"/>
</dbReference>
<name>A0ABY4RTJ3_9BACL</name>
<proteinExistence type="predicted"/>
<evidence type="ECO:0000313" key="1">
    <source>
        <dbReference type="EMBL" id="UQZ85388.1"/>
    </source>
</evidence>
<dbReference type="Proteomes" id="UP001057134">
    <property type="component" value="Chromosome"/>
</dbReference>
<dbReference type="InterPro" id="IPR025639">
    <property type="entry name" value="DruA"/>
</dbReference>
<sequence length="1196" mass="137117">MLNRTISFRPKLEGQFRMRFYNAVSLINDNTSIANIEQIVDDEVSWVENDCLVNMAQRKKYRAVWLLFRDLIRASWKACFREGVLEMRLPNLDQNEIQDASTPEIKSLLRSWMQESRLERLLSYTDFITRMEAPAAGKKDISCLIADGSYLADKLQNVLNHKIPIEDAVSPYLQLVKENERDTFTGLKLSDIWRYFRLTWSTPAETTPGRTMQYLIRDAAHPMHAVMGIASLENCAMQITCRDDDIGWTPKSFTKKLRSFKELKDVYREFERLLSFLEEGIQGIDYQDLCSEAEILNPSEETVKALQFKAAAAEEERQYLLKLSQSEKRNELEEKSELGSISRETENALYLRKRAEQLSRLLQSKKQLNDLVLGSNFEHMWLSFAESETGYSAIRTALIAQKGKHIGSSMMELNICGAVPPYNEILGGKLVALLATSPQVIHDYYKRYDLRRSEIASRLKGEDVRRSAELVYVGTTSLYYVGSSQYNRLKVPKEILESDFDIQWRKLGMTYGFGTMHISKATTMSLTEATSDIGFTRINHVFGEGASPKMRLMNMSIRELLETNQDEAKELSKHAMSRIVYGAALAKNTKEYLLGLEEKPNYGFDIEDYMSGTKKIINYWQQRWVLSRLRYSPIFDRIRAFDKTAFLVSTDIKKQSDWKFERLKEALIMHYPENDRSVFNFINGFYRGSSAYADNIDNQYLSQIHVVTELDAAIIDAVSSGKDVVLTGNPGDGKTHIIRMLLPELSGLPRPPRIEIDASTLSNEEIFEHWSEAKQSGVPFVIAINAAVLFSLSLEYADFRPIAEAKAQMINSTVFHNESFEFKESIVFDLSKREALSPSIVKRVIDNLTNKSNFEGCGVCQFTSSCEVLRNAELLKNTLFQDRLSIILTRVALQGHHATLRELFGFVSYLLFGNRTCEKMHATFGENEFDLVNLIYSGKGALFDAVRQSFDPARVSHPIWDERLLQNSIDKETWVEGVIISSEAIDVNNVELFKLRKRQFYFFNTHGEALLSISDDDVSKFQAFLAQDNKRIIKELIRKLNAFFGLAKPGTELEIWLGHRFNNSSRRILVSLGRLSGSQFCIGRPQLNSLMSQGIEMTQNYLRLEKLNAPSIYLKIDFSLYCLLLEAERGVPVLFMENDNVKKVWRFIEQLQTNDRLKEEDEIAVTLLDVQGKKEINVTIDRDSRKYLSIQSGGKH</sequence>
<protein>
    <submittedName>
        <fullName evidence="1">Uncharacterized protein</fullName>
    </submittedName>
</protein>
<reference evidence="1" key="2">
    <citation type="journal article" date="2021" name="J Anim Sci Technol">
        <title>Complete genome sequence of Paenibacillus konkukensis sp. nov. SK3146 as a potential probiotic strain.</title>
        <authorList>
            <person name="Jung H.I."/>
            <person name="Park S."/>
            <person name="Niu K.M."/>
            <person name="Lee S.W."/>
            <person name="Kothari D."/>
            <person name="Yi K.J."/>
            <person name="Kim S.K."/>
        </authorList>
    </citation>
    <scope>NUCLEOTIDE SEQUENCE</scope>
    <source>
        <strain evidence="1">SK3146</strain>
    </source>
</reference>
<keyword evidence="2" id="KW-1185">Reference proteome</keyword>
<organism evidence="1 2">
    <name type="scientific">Paenibacillus konkukensis</name>
    <dbReference type="NCBI Taxonomy" id="2020716"/>
    <lineage>
        <taxon>Bacteria</taxon>
        <taxon>Bacillati</taxon>
        <taxon>Bacillota</taxon>
        <taxon>Bacilli</taxon>
        <taxon>Bacillales</taxon>
        <taxon>Paenibacillaceae</taxon>
        <taxon>Paenibacillus</taxon>
    </lineage>
</organism>
<accession>A0ABY4RTJ3</accession>